<evidence type="ECO:0000313" key="2">
    <source>
        <dbReference type="EMBL" id="KAG2456255.1"/>
    </source>
</evidence>
<accession>A0A8X7WUX3</accession>
<evidence type="ECO:0000313" key="3">
    <source>
        <dbReference type="Proteomes" id="UP000886611"/>
    </source>
</evidence>
<feature type="non-terminal residue" evidence="2">
    <location>
        <position position="1"/>
    </location>
</feature>
<dbReference type="Proteomes" id="UP000886611">
    <property type="component" value="Unassembled WGS sequence"/>
</dbReference>
<keyword evidence="3" id="KW-1185">Reference proteome</keyword>
<comment type="caution">
    <text evidence="2">The sequence shown here is derived from an EMBL/GenBank/DDBJ whole genome shotgun (WGS) entry which is preliminary data.</text>
</comment>
<evidence type="ECO:0000256" key="1">
    <source>
        <dbReference type="SAM" id="MobiDB-lite"/>
    </source>
</evidence>
<feature type="region of interest" description="Disordered" evidence="1">
    <location>
        <begin position="1"/>
        <end position="50"/>
    </location>
</feature>
<reference evidence="2 3" key="1">
    <citation type="journal article" date="2021" name="Cell">
        <title>Tracing the genetic footprints of vertebrate landing in non-teleost ray-finned fishes.</title>
        <authorList>
            <person name="Bi X."/>
            <person name="Wang K."/>
            <person name="Yang L."/>
            <person name="Pan H."/>
            <person name="Jiang H."/>
            <person name="Wei Q."/>
            <person name="Fang M."/>
            <person name="Yu H."/>
            <person name="Zhu C."/>
            <person name="Cai Y."/>
            <person name="He Y."/>
            <person name="Gan X."/>
            <person name="Zeng H."/>
            <person name="Yu D."/>
            <person name="Zhu Y."/>
            <person name="Jiang H."/>
            <person name="Qiu Q."/>
            <person name="Yang H."/>
            <person name="Zhang Y.E."/>
            <person name="Wang W."/>
            <person name="Zhu M."/>
            <person name="He S."/>
            <person name="Zhang G."/>
        </authorList>
    </citation>
    <scope>NUCLEOTIDE SEQUENCE [LARGE SCALE GENOMIC DNA]</scope>
    <source>
        <strain evidence="2">Bchr_013</strain>
    </source>
</reference>
<feature type="non-terminal residue" evidence="2">
    <location>
        <position position="281"/>
    </location>
</feature>
<proteinExistence type="predicted"/>
<dbReference type="EMBL" id="JAATIS010009184">
    <property type="protein sequence ID" value="KAG2456255.1"/>
    <property type="molecule type" value="Genomic_DNA"/>
</dbReference>
<dbReference type="Pfam" id="PF15400">
    <property type="entry name" value="TEX33"/>
    <property type="match status" value="1"/>
</dbReference>
<sequence>MKMNEAEVNDGRVASSRSHGSHETPVGTPVSRQSSQDLNPKMPSHNERFPGTTIADLIPANILHKFGTANVKKLVTEAEVNCSIDVCVLCLRAFMESLAQPSLKPSQAGPAADVSCDLGSPYQALGHSLRANTFPGAPQPGQSLFNDSFTPDVPAKSCRNPQVWFGRRTDDLGSLRSGSPDLMSQKGRLPLREVPESGVQMPTITSSVALPPRVVEQIPFTSDPDFDNKIISFNGLVLGADMKRALLAPGFPIWRDSEYPERLTASAAHDLVDYWLYKIKD</sequence>
<dbReference type="PANTHER" id="PTHR31702">
    <property type="entry name" value="TESTIS-EXPRESSED PROTEIN 33"/>
    <property type="match status" value="1"/>
</dbReference>
<organism evidence="2 3">
    <name type="scientific">Polypterus senegalus</name>
    <name type="common">Senegal bichir</name>
    <dbReference type="NCBI Taxonomy" id="55291"/>
    <lineage>
        <taxon>Eukaryota</taxon>
        <taxon>Metazoa</taxon>
        <taxon>Chordata</taxon>
        <taxon>Craniata</taxon>
        <taxon>Vertebrata</taxon>
        <taxon>Euteleostomi</taxon>
        <taxon>Actinopterygii</taxon>
        <taxon>Polypteriformes</taxon>
        <taxon>Polypteridae</taxon>
        <taxon>Polypterus</taxon>
    </lineage>
</organism>
<dbReference type="PANTHER" id="PTHR31702:SF2">
    <property type="entry name" value="TESTIS-EXPRESSED PROTEIN 33"/>
    <property type="match status" value="1"/>
</dbReference>
<name>A0A8X7WUX3_POLSE</name>
<protein>
    <submittedName>
        <fullName evidence="2">TEX33 protein</fullName>
    </submittedName>
</protein>
<dbReference type="InterPro" id="IPR029234">
    <property type="entry name" value="CIMIP4"/>
</dbReference>
<gene>
    <name evidence="2" type="primary">Tex33</name>
    <name evidence="2" type="ORF">GTO96_0012478</name>
</gene>
<dbReference type="AlphaFoldDB" id="A0A8X7WUX3"/>